<evidence type="ECO:0000256" key="6">
    <source>
        <dbReference type="SAM" id="Phobius"/>
    </source>
</evidence>
<organism evidence="7 8">
    <name type="scientific">Candidatus Kerfeldbacteria bacterium RIFCSPHIGHO2_02_FULL_42_14</name>
    <dbReference type="NCBI Taxonomy" id="1798540"/>
    <lineage>
        <taxon>Bacteria</taxon>
        <taxon>Candidatus Kerfeldiibacteriota</taxon>
    </lineage>
</organism>
<comment type="caution">
    <text evidence="7">The sequence shown here is derived from an EMBL/GenBank/DDBJ whole genome shotgun (WGS) entry which is preliminary data.</text>
</comment>
<feature type="transmembrane region" description="Helical" evidence="6">
    <location>
        <begin position="96"/>
        <end position="115"/>
    </location>
</feature>
<evidence type="ECO:0000313" key="7">
    <source>
        <dbReference type="EMBL" id="OGY78979.1"/>
    </source>
</evidence>
<dbReference type="PANTHER" id="PTHR30250:SF11">
    <property type="entry name" value="O-ANTIGEN TRANSPORTER-RELATED"/>
    <property type="match status" value="1"/>
</dbReference>
<proteinExistence type="predicted"/>
<reference evidence="7 8" key="1">
    <citation type="journal article" date="2016" name="Nat. Commun.">
        <title>Thousands of microbial genomes shed light on interconnected biogeochemical processes in an aquifer system.</title>
        <authorList>
            <person name="Anantharaman K."/>
            <person name="Brown C.T."/>
            <person name="Hug L.A."/>
            <person name="Sharon I."/>
            <person name="Castelle C.J."/>
            <person name="Probst A.J."/>
            <person name="Thomas B.C."/>
            <person name="Singh A."/>
            <person name="Wilkins M.J."/>
            <person name="Karaoz U."/>
            <person name="Brodie E.L."/>
            <person name="Williams K.H."/>
            <person name="Hubbard S.S."/>
            <person name="Banfield J.F."/>
        </authorList>
    </citation>
    <scope>NUCLEOTIDE SEQUENCE [LARGE SCALE GENOMIC DNA]</scope>
</reference>
<feature type="transmembrane region" description="Helical" evidence="6">
    <location>
        <begin position="127"/>
        <end position="148"/>
    </location>
</feature>
<feature type="transmembrane region" description="Helical" evidence="6">
    <location>
        <begin position="456"/>
        <end position="478"/>
    </location>
</feature>
<feature type="transmembrane region" description="Helical" evidence="6">
    <location>
        <begin position="53"/>
        <end position="75"/>
    </location>
</feature>
<keyword evidence="4 6" id="KW-1133">Transmembrane helix</keyword>
<evidence type="ECO:0000256" key="4">
    <source>
        <dbReference type="ARBA" id="ARBA00022989"/>
    </source>
</evidence>
<dbReference type="GO" id="GO:0005886">
    <property type="term" value="C:plasma membrane"/>
    <property type="evidence" value="ECO:0007669"/>
    <property type="project" value="UniProtKB-SubCell"/>
</dbReference>
<evidence type="ECO:0000256" key="5">
    <source>
        <dbReference type="ARBA" id="ARBA00023136"/>
    </source>
</evidence>
<accession>A0A1G2AR12</accession>
<feature type="transmembrane region" description="Helical" evidence="6">
    <location>
        <begin position="160"/>
        <end position="178"/>
    </location>
</feature>
<dbReference type="AlphaFoldDB" id="A0A1G2AR12"/>
<evidence type="ECO:0000256" key="3">
    <source>
        <dbReference type="ARBA" id="ARBA00022692"/>
    </source>
</evidence>
<dbReference type="EMBL" id="MHKB01000011">
    <property type="protein sequence ID" value="OGY78979.1"/>
    <property type="molecule type" value="Genomic_DNA"/>
</dbReference>
<dbReference type="Pfam" id="PF01943">
    <property type="entry name" value="Polysacc_synt"/>
    <property type="match status" value="1"/>
</dbReference>
<dbReference type="PANTHER" id="PTHR30250">
    <property type="entry name" value="PST FAMILY PREDICTED COLANIC ACID TRANSPORTER"/>
    <property type="match status" value="1"/>
</dbReference>
<feature type="transmembrane region" description="Helical" evidence="6">
    <location>
        <begin position="372"/>
        <end position="391"/>
    </location>
</feature>
<evidence type="ECO:0000256" key="2">
    <source>
        <dbReference type="ARBA" id="ARBA00022475"/>
    </source>
</evidence>
<feature type="transmembrane region" description="Helical" evidence="6">
    <location>
        <begin position="397"/>
        <end position="421"/>
    </location>
</feature>
<protein>
    <submittedName>
        <fullName evidence="7">Uncharacterized protein</fullName>
    </submittedName>
</protein>
<gene>
    <name evidence="7" type="ORF">A3B74_03780</name>
</gene>
<dbReference type="CDD" id="cd13128">
    <property type="entry name" value="MATE_Wzx_like"/>
    <property type="match status" value="1"/>
</dbReference>
<comment type="subcellular location">
    <subcellularLocation>
        <location evidence="1">Cell membrane</location>
        <topology evidence="1">Multi-pass membrane protein</topology>
    </subcellularLocation>
</comment>
<dbReference type="STRING" id="1798540.A3B74_03780"/>
<feature type="transmembrane region" description="Helical" evidence="6">
    <location>
        <begin position="21"/>
        <end position="41"/>
    </location>
</feature>
<feature type="transmembrane region" description="Helical" evidence="6">
    <location>
        <begin position="184"/>
        <end position="205"/>
    </location>
</feature>
<dbReference type="InterPro" id="IPR002797">
    <property type="entry name" value="Polysacc_synth"/>
</dbReference>
<feature type="transmembrane region" description="Helical" evidence="6">
    <location>
        <begin position="225"/>
        <end position="241"/>
    </location>
</feature>
<sequence length="499" mass="56544">MVEALNLRLDTMQQSLAKNTTLLTAAFAFQKILSFFYFTAIARSIGEENLGKYGFALTFTSIFVIFMDFGLGPILTREGAKDERTLGENLRRIVALKLFLTFFSLIALVLTLWIYHEIKPVPVDTRLLTYLAIGIIIFDTFTFTFFSIFRARQRLQYEALGIMIYQALIVTAGLFVIYSHLPLYALILAILLGSMFQFTYSLLLVKWKAKLSVWPHFDFGTFKKFIFLGAPFALAGIFFKLNGSIDTVMLHGLAGERYVGWYLVALKLTTALTVLPGAFATGFFPAMSHYYQHAREKMATLFEHSMFYLMVISLPITFGVLVIADRIILTVYGPAFEASIQALQIFISSLLFVFLNYPVGNLLNAADKQMRNTVHMGIALFVNIILNIMLIPKYTYIGASFAALATHIVLILLGLPVVYRIVRFRVRYLIDKLLRVFTAASIMGVCLFVIEPYFSFSFGLIFLIFVGAFVYAIALFLVRAFSFDELRFLYSIALRKKAV</sequence>
<name>A0A1G2AR12_9BACT</name>
<evidence type="ECO:0000256" key="1">
    <source>
        <dbReference type="ARBA" id="ARBA00004651"/>
    </source>
</evidence>
<keyword evidence="3 6" id="KW-0812">Transmembrane</keyword>
<dbReference type="InterPro" id="IPR050833">
    <property type="entry name" value="Poly_Biosynth_Transport"/>
</dbReference>
<feature type="transmembrane region" description="Helical" evidence="6">
    <location>
        <begin position="341"/>
        <end position="360"/>
    </location>
</feature>
<dbReference type="Proteomes" id="UP000177165">
    <property type="component" value="Unassembled WGS sequence"/>
</dbReference>
<keyword evidence="2" id="KW-1003">Cell membrane</keyword>
<feature type="transmembrane region" description="Helical" evidence="6">
    <location>
        <begin position="261"/>
        <end position="286"/>
    </location>
</feature>
<feature type="transmembrane region" description="Helical" evidence="6">
    <location>
        <begin position="433"/>
        <end position="450"/>
    </location>
</feature>
<keyword evidence="5 6" id="KW-0472">Membrane</keyword>
<evidence type="ECO:0000313" key="8">
    <source>
        <dbReference type="Proteomes" id="UP000177165"/>
    </source>
</evidence>
<feature type="transmembrane region" description="Helical" evidence="6">
    <location>
        <begin position="307"/>
        <end position="329"/>
    </location>
</feature>